<comment type="caution">
    <text evidence="10">The sequence shown here is derived from an EMBL/GenBank/DDBJ whole genome shotgun (WGS) entry which is preliminary data.</text>
</comment>
<protein>
    <submittedName>
        <fullName evidence="10">Uncharacterized protein</fullName>
    </submittedName>
</protein>
<evidence type="ECO:0000313" key="10">
    <source>
        <dbReference type="EMBL" id="CAI0387317.1"/>
    </source>
</evidence>
<dbReference type="GO" id="GO:0051707">
    <property type="term" value="P:response to other organism"/>
    <property type="evidence" value="ECO:0007669"/>
    <property type="project" value="UniProtKB-ARBA"/>
</dbReference>
<dbReference type="PANTHER" id="PTHR36766:SF38">
    <property type="entry name" value="DISEASE RESISTANCE PROTEIN RGA3"/>
    <property type="match status" value="1"/>
</dbReference>
<keyword evidence="1" id="KW-0433">Leucine-rich repeat</keyword>
<dbReference type="Pfam" id="PF00931">
    <property type="entry name" value="NB-ARC"/>
    <property type="match status" value="1"/>
</dbReference>
<evidence type="ECO:0000259" key="9">
    <source>
        <dbReference type="Pfam" id="PF25019"/>
    </source>
</evidence>
<dbReference type="Gene3D" id="1.10.10.10">
    <property type="entry name" value="Winged helix-like DNA-binding domain superfamily/Winged helix DNA-binding domain"/>
    <property type="match status" value="1"/>
</dbReference>
<dbReference type="PROSITE" id="PS51450">
    <property type="entry name" value="LRR"/>
    <property type="match status" value="1"/>
</dbReference>
<dbReference type="Pfam" id="PF23559">
    <property type="entry name" value="WHD_DRP"/>
    <property type="match status" value="1"/>
</dbReference>
<dbReference type="SUPFAM" id="SSF52058">
    <property type="entry name" value="L domain-like"/>
    <property type="match status" value="1"/>
</dbReference>
<reference evidence="10" key="1">
    <citation type="submission" date="2022-08" db="EMBL/GenBank/DDBJ databases">
        <authorList>
            <person name="Gutierrez-Valencia J."/>
        </authorList>
    </citation>
    <scope>NUCLEOTIDE SEQUENCE</scope>
</reference>
<dbReference type="InterPro" id="IPR036388">
    <property type="entry name" value="WH-like_DNA-bd_sf"/>
</dbReference>
<evidence type="ECO:0000256" key="5">
    <source>
        <dbReference type="ARBA" id="ARBA00022840"/>
    </source>
</evidence>
<dbReference type="PANTHER" id="PTHR36766">
    <property type="entry name" value="PLANT BROAD-SPECTRUM MILDEW RESISTANCE PROTEIN RPW8"/>
    <property type="match status" value="1"/>
</dbReference>
<feature type="domain" description="R13L1/DRL21-like LRR repeat region" evidence="9">
    <location>
        <begin position="685"/>
        <end position="834"/>
    </location>
</feature>
<dbReference type="Pfam" id="PF18052">
    <property type="entry name" value="Rx_N"/>
    <property type="match status" value="1"/>
</dbReference>
<dbReference type="FunFam" id="3.40.50.300:FF:001091">
    <property type="entry name" value="Probable disease resistance protein At1g61300"/>
    <property type="match status" value="1"/>
</dbReference>
<feature type="domain" description="Disease resistance protein winged helix" evidence="8">
    <location>
        <begin position="414"/>
        <end position="488"/>
    </location>
</feature>
<keyword evidence="4" id="KW-0611">Plant defense</keyword>
<dbReference type="Gene3D" id="1.10.8.430">
    <property type="entry name" value="Helical domain of apoptotic protease-activating factors"/>
    <property type="match status" value="1"/>
</dbReference>
<evidence type="ECO:0000259" key="7">
    <source>
        <dbReference type="Pfam" id="PF18052"/>
    </source>
</evidence>
<evidence type="ECO:0000256" key="2">
    <source>
        <dbReference type="ARBA" id="ARBA00022737"/>
    </source>
</evidence>
<dbReference type="SUPFAM" id="SSF52540">
    <property type="entry name" value="P-loop containing nucleoside triphosphate hydrolases"/>
    <property type="match status" value="1"/>
</dbReference>
<dbReference type="InterPro" id="IPR058922">
    <property type="entry name" value="WHD_DRP"/>
</dbReference>
<proteinExistence type="predicted"/>
<keyword evidence="2" id="KW-0677">Repeat</keyword>
<sequence length="1123" mass="128425">MWNLQGELEKMNGTLTAIQALLLDAEEQQEHSRQVKDWLQKKLELLFLDAEDLLDDVATEALREEAAARDRDDSSRCWTVVRFLFSIPSRVIYGLKMAHKVKSLREQLDDIHDDNTKLHLNPRFEERGKMVKHTLTISSIPDIVVGREDDLNHIKQLLLLADNGPKISVVSIFGIGGMGKTTLAQLIYNDRQVKEHFKLRIWACVSGSFELRVITTKILESATKEKIQDLEPEALTNLLGGFIGGKKYFLVLDDVWNFNPEEWDMLRSVLKSGASGSKILVTTRFENFAKMMSRGSPDPPYALSGLSSPQSWSLFRQVMSGGGNHQLAVEEPLNISNVGEIKEQIMKKSAGVPLAVKTVANLLCFKDPQTEWLSFLQSNELLSAKHENSMLHNLKLSYHYLPSHLKRCFLLCSLYPKEFPISVRELIFHWFALGFIESSPEDTKQSLYDLGLQYFMDLTWRSFFQEIKRDGSNSIKTCRMHGLIHDLAVSVSGSNYSEINEPTATISKTTYHMSLSHDLWCPTELVGHLEKAKQLRTFFSVYKEWYQSGTSWDESTFRSFISKFPSLRILAFWNSGMEVLSDDIQELKHLRYLDISLNNKITRLPPSITMLQNLQALRLSECSSLQELPRDINKLVNLWILACRGCFALTHMPMGLGELTRLEVLPYFVVGKEDSFTSKQTVGGLDELHRLDKLRARLEIANLGALQSRAGVLSPSPLLAFELGAAANLMGKPHLETLILGWGLDNGEWEEIGREEVLTGSEEDAEWDESLLEGLQPSSCLKSLEVIQYKGGKCPSWISCLTNLVTLSLYWCKVRHGLHQLQELPVLRRLTIVRFLELEFMDEDEDEEEDGDRCWVLAKEGTKHKKTSKPFFPSLEKLGLHNCPKLKGWRRRKLPQFPKLSKLSLMLCPLLTKMPLFPTLDKGLQLVGTSLEPLLCTMNVPSSSVGNTSCSSSFSSEVDLMQYPLSKLKKLQIYGVDDPPRDWLRGMQHLTSLQELRIGIFSGLEETLNWRYISHVPEITLDRIYINRDGQFLWDEFGWDNFHLILQVWKQLTLFFSLSPSILCYFLSLCQLIYQSIYKFYLFPLDCQRAYGKEQLRRGEFKRMSAQKEMIGLIPQDNRFGTT</sequence>
<dbReference type="PRINTS" id="PR00364">
    <property type="entry name" value="DISEASERSIST"/>
</dbReference>
<evidence type="ECO:0000256" key="1">
    <source>
        <dbReference type="ARBA" id="ARBA00022614"/>
    </source>
</evidence>
<dbReference type="InterPro" id="IPR056789">
    <property type="entry name" value="LRR_R13L1-DRL21"/>
</dbReference>
<dbReference type="InterPro" id="IPR042197">
    <property type="entry name" value="Apaf_helical"/>
</dbReference>
<dbReference type="InterPro" id="IPR027417">
    <property type="entry name" value="P-loop_NTPase"/>
</dbReference>
<gene>
    <name evidence="10" type="ORF">LITE_LOCUS5411</name>
</gene>
<feature type="domain" description="Disease resistance N-terminal" evidence="7">
    <location>
        <begin position="2"/>
        <end position="69"/>
    </location>
</feature>
<dbReference type="GO" id="GO:0005524">
    <property type="term" value="F:ATP binding"/>
    <property type="evidence" value="ECO:0007669"/>
    <property type="project" value="UniProtKB-KW"/>
</dbReference>
<feature type="domain" description="NB-ARC" evidence="6">
    <location>
        <begin position="148"/>
        <end position="318"/>
    </location>
</feature>
<keyword evidence="11" id="KW-1185">Reference proteome</keyword>
<dbReference type="EMBL" id="CAMGYJ010000002">
    <property type="protein sequence ID" value="CAI0387317.1"/>
    <property type="molecule type" value="Genomic_DNA"/>
</dbReference>
<dbReference type="Proteomes" id="UP001154282">
    <property type="component" value="Unassembled WGS sequence"/>
</dbReference>
<evidence type="ECO:0000313" key="11">
    <source>
        <dbReference type="Proteomes" id="UP001154282"/>
    </source>
</evidence>
<dbReference type="InterPro" id="IPR001611">
    <property type="entry name" value="Leu-rich_rpt"/>
</dbReference>
<dbReference type="GO" id="GO:0043531">
    <property type="term" value="F:ADP binding"/>
    <property type="evidence" value="ECO:0007669"/>
    <property type="project" value="InterPro"/>
</dbReference>
<dbReference type="AlphaFoldDB" id="A0AAV0HQ13"/>
<dbReference type="InterPro" id="IPR002182">
    <property type="entry name" value="NB-ARC"/>
</dbReference>
<name>A0AAV0HQ13_9ROSI</name>
<dbReference type="Pfam" id="PF25019">
    <property type="entry name" value="LRR_R13L1-DRL21"/>
    <property type="match status" value="1"/>
</dbReference>
<evidence type="ECO:0000256" key="4">
    <source>
        <dbReference type="ARBA" id="ARBA00022821"/>
    </source>
</evidence>
<dbReference type="GO" id="GO:0006952">
    <property type="term" value="P:defense response"/>
    <property type="evidence" value="ECO:0007669"/>
    <property type="project" value="UniProtKB-KW"/>
</dbReference>
<dbReference type="Gene3D" id="3.40.50.300">
    <property type="entry name" value="P-loop containing nucleotide triphosphate hydrolases"/>
    <property type="match status" value="1"/>
</dbReference>
<accession>A0AAV0HQ13</accession>
<evidence type="ECO:0000259" key="6">
    <source>
        <dbReference type="Pfam" id="PF00931"/>
    </source>
</evidence>
<keyword evidence="5" id="KW-0067">ATP-binding</keyword>
<dbReference type="FunFam" id="1.10.10.10:FF:000322">
    <property type="entry name" value="Probable disease resistance protein At1g63360"/>
    <property type="match status" value="1"/>
</dbReference>
<dbReference type="Gene3D" id="3.80.10.10">
    <property type="entry name" value="Ribonuclease Inhibitor"/>
    <property type="match status" value="2"/>
</dbReference>
<evidence type="ECO:0000256" key="3">
    <source>
        <dbReference type="ARBA" id="ARBA00022741"/>
    </source>
</evidence>
<dbReference type="InterPro" id="IPR041118">
    <property type="entry name" value="Rx_N"/>
</dbReference>
<dbReference type="InterPro" id="IPR032675">
    <property type="entry name" value="LRR_dom_sf"/>
</dbReference>
<keyword evidence="3" id="KW-0547">Nucleotide-binding</keyword>
<organism evidence="10 11">
    <name type="scientific">Linum tenue</name>
    <dbReference type="NCBI Taxonomy" id="586396"/>
    <lineage>
        <taxon>Eukaryota</taxon>
        <taxon>Viridiplantae</taxon>
        <taxon>Streptophyta</taxon>
        <taxon>Embryophyta</taxon>
        <taxon>Tracheophyta</taxon>
        <taxon>Spermatophyta</taxon>
        <taxon>Magnoliopsida</taxon>
        <taxon>eudicotyledons</taxon>
        <taxon>Gunneridae</taxon>
        <taxon>Pentapetalae</taxon>
        <taxon>rosids</taxon>
        <taxon>fabids</taxon>
        <taxon>Malpighiales</taxon>
        <taxon>Linaceae</taxon>
        <taxon>Linum</taxon>
    </lineage>
</organism>
<evidence type="ECO:0000259" key="8">
    <source>
        <dbReference type="Pfam" id="PF23559"/>
    </source>
</evidence>
<dbReference type="Gene3D" id="1.20.5.4130">
    <property type="match status" value="1"/>
</dbReference>